<reference evidence="2" key="1">
    <citation type="journal article" date="2014" name="Int. J. Syst. Evol. Microbiol.">
        <title>Complete genome sequence of Corynebacterium casei LMG S-19264T (=DSM 44701T), isolated from a smear-ripened cheese.</title>
        <authorList>
            <consortium name="US DOE Joint Genome Institute (JGI-PGF)"/>
            <person name="Walter F."/>
            <person name="Albersmeier A."/>
            <person name="Kalinowski J."/>
            <person name="Ruckert C."/>
        </authorList>
    </citation>
    <scope>NUCLEOTIDE SEQUENCE</scope>
    <source>
        <strain evidence="2">JCM 17820</strain>
    </source>
</reference>
<reference evidence="2" key="2">
    <citation type="submission" date="2020-09" db="EMBL/GenBank/DDBJ databases">
        <authorList>
            <person name="Sun Q."/>
            <person name="Ohkuma M."/>
        </authorList>
    </citation>
    <scope>NUCLEOTIDE SEQUENCE</scope>
    <source>
        <strain evidence="2">JCM 17820</strain>
    </source>
</reference>
<proteinExistence type="predicted"/>
<dbReference type="AlphaFoldDB" id="A0A830GLR8"/>
<evidence type="ECO:0000313" key="3">
    <source>
        <dbReference type="Proteomes" id="UP000605784"/>
    </source>
</evidence>
<feature type="transmembrane region" description="Helical" evidence="1">
    <location>
        <begin position="32"/>
        <end position="54"/>
    </location>
</feature>
<dbReference type="RefSeq" id="WP_166973195.1">
    <property type="nucleotide sequence ID" value="NZ_BMOU01000003.1"/>
</dbReference>
<organism evidence="2 3">
    <name type="scientific">Haloarcula pellucida</name>
    <dbReference type="NCBI Taxonomy" id="1427151"/>
    <lineage>
        <taxon>Archaea</taxon>
        <taxon>Methanobacteriati</taxon>
        <taxon>Methanobacteriota</taxon>
        <taxon>Stenosarchaea group</taxon>
        <taxon>Halobacteria</taxon>
        <taxon>Halobacteriales</taxon>
        <taxon>Haloarculaceae</taxon>
        <taxon>Haloarcula</taxon>
    </lineage>
</organism>
<accession>A0A830GLR8</accession>
<keyword evidence="3" id="KW-1185">Reference proteome</keyword>
<evidence type="ECO:0000313" key="2">
    <source>
        <dbReference type="EMBL" id="GGN93780.1"/>
    </source>
</evidence>
<dbReference type="Proteomes" id="UP000605784">
    <property type="component" value="Unassembled WGS sequence"/>
</dbReference>
<keyword evidence="1" id="KW-0472">Membrane</keyword>
<gene>
    <name evidence="2" type="ORF">GCM10009030_19500</name>
</gene>
<evidence type="ECO:0000256" key="1">
    <source>
        <dbReference type="SAM" id="Phobius"/>
    </source>
</evidence>
<sequence length="73" mass="7733">MRPVWQAFFGTSVTLLGVLALAMPFVEPGTATFAVTLLSAAMLGVVGLGSAAFLHYDWDPFEELFDGTTGGHQ</sequence>
<protein>
    <submittedName>
        <fullName evidence="2">Uncharacterized protein</fullName>
    </submittedName>
</protein>
<name>A0A830GLR8_9EURY</name>
<comment type="caution">
    <text evidence="2">The sequence shown here is derived from an EMBL/GenBank/DDBJ whole genome shotgun (WGS) entry which is preliminary data.</text>
</comment>
<keyword evidence="1" id="KW-1133">Transmembrane helix</keyword>
<dbReference type="GeneID" id="44858684"/>
<keyword evidence="1" id="KW-0812">Transmembrane</keyword>
<dbReference type="EMBL" id="BMOU01000003">
    <property type="protein sequence ID" value="GGN93780.1"/>
    <property type="molecule type" value="Genomic_DNA"/>
</dbReference>